<gene>
    <name evidence="2" type="ORF">SAMN06265795_12524</name>
</gene>
<dbReference type="Gene3D" id="3.40.50.300">
    <property type="entry name" value="P-loop containing nucleotide triphosphate hydrolases"/>
    <property type="match status" value="1"/>
</dbReference>
<dbReference type="PANTHER" id="PTHR13696">
    <property type="entry name" value="P-LOOP CONTAINING NUCLEOSIDE TRIPHOSPHATE HYDROLASE"/>
    <property type="match status" value="1"/>
</dbReference>
<evidence type="ECO:0000313" key="3">
    <source>
        <dbReference type="Proteomes" id="UP000198284"/>
    </source>
</evidence>
<dbReference type="InterPro" id="IPR025669">
    <property type="entry name" value="AAA_dom"/>
</dbReference>
<dbReference type="Proteomes" id="UP000198284">
    <property type="component" value="Unassembled WGS sequence"/>
</dbReference>
<feature type="domain" description="AAA" evidence="1">
    <location>
        <begin position="9"/>
        <end position="185"/>
    </location>
</feature>
<dbReference type="AlphaFoldDB" id="A0A239LS12"/>
<dbReference type="PANTHER" id="PTHR13696:SF52">
    <property type="entry name" value="PARA FAMILY PROTEIN CT_582"/>
    <property type="match status" value="1"/>
</dbReference>
<reference evidence="2 3" key="1">
    <citation type="submission" date="2017-06" db="EMBL/GenBank/DDBJ databases">
        <authorList>
            <person name="Kim H.J."/>
            <person name="Triplett B.A."/>
        </authorList>
    </citation>
    <scope>NUCLEOTIDE SEQUENCE [LARGE SCALE GENOMIC DNA]</scope>
    <source>
        <strain evidence="2 3">U15</strain>
    </source>
</reference>
<evidence type="ECO:0000259" key="1">
    <source>
        <dbReference type="Pfam" id="PF13614"/>
    </source>
</evidence>
<dbReference type="RefSeq" id="WP_245845183.1">
    <property type="nucleotide sequence ID" value="NZ_FZOT01000025.1"/>
</dbReference>
<dbReference type="CDD" id="cd02042">
    <property type="entry name" value="ParAB_family"/>
    <property type="match status" value="1"/>
</dbReference>
<accession>A0A239LS12</accession>
<dbReference type="SUPFAM" id="SSF52540">
    <property type="entry name" value="P-loop containing nucleoside triphosphate hydrolases"/>
    <property type="match status" value="1"/>
</dbReference>
<evidence type="ECO:0000313" key="2">
    <source>
        <dbReference type="EMBL" id="SNT32489.1"/>
    </source>
</evidence>
<dbReference type="InterPro" id="IPR050678">
    <property type="entry name" value="DNA_Partitioning_ATPase"/>
</dbReference>
<keyword evidence="3" id="KW-1185">Reference proteome</keyword>
<dbReference type="EMBL" id="FZOT01000025">
    <property type="protein sequence ID" value="SNT32489.1"/>
    <property type="molecule type" value="Genomic_DNA"/>
</dbReference>
<dbReference type="Pfam" id="PF13614">
    <property type="entry name" value="AAA_31"/>
    <property type="match status" value="1"/>
</dbReference>
<name>A0A239LS12_9BURK</name>
<dbReference type="InterPro" id="IPR027417">
    <property type="entry name" value="P-loop_NTPase"/>
</dbReference>
<organism evidence="2 3">
    <name type="scientific">Noviherbaspirillum humi</name>
    <dbReference type="NCBI Taxonomy" id="1688639"/>
    <lineage>
        <taxon>Bacteria</taxon>
        <taxon>Pseudomonadati</taxon>
        <taxon>Pseudomonadota</taxon>
        <taxon>Betaproteobacteria</taxon>
        <taxon>Burkholderiales</taxon>
        <taxon>Oxalobacteraceae</taxon>
        <taxon>Noviherbaspirillum</taxon>
    </lineage>
</organism>
<protein>
    <submittedName>
        <fullName evidence="2">Chromosome partitioning protein</fullName>
    </submittedName>
</protein>
<proteinExistence type="predicted"/>
<sequence>MARIRLTYTPKGGVGKSSITVNLAACAAASGKRTLVVDLDAQANTTHYLLGDAASGDGPSIYKFFEQQANYGLRNHQPGDFMRETPFPSLWIMAAHPELNFLQAKLEARAKTGKLRDMLSQLRSEFDEIYIDTGPAYNFYSISGLVAADTCLIPFDCDSFSLDAMRSLMLNIGEIAEDHNPALKVEGIVINQWQPRAKLPQRMVDALKADGLPVLEAKLSSSIAMRESHSRHMPLIHMDRSHKLSQEFLALYQEITPV</sequence>